<reference evidence="1 2" key="1">
    <citation type="submission" date="2019-09" db="EMBL/GenBank/DDBJ databases">
        <authorList>
            <person name="Silva M."/>
            <person name="Pereira G."/>
            <person name="Lopes-Da-Costa L."/>
            <person name="Silva E."/>
        </authorList>
    </citation>
    <scope>NUCLEOTIDE SEQUENCE [LARGE SCALE GENOMIC DNA]</scope>
    <source>
        <strain evidence="1 2">FMV-PI01</strain>
    </source>
</reference>
<dbReference type="Gene3D" id="3.40.50.2020">
    <property type="match status" value="1"/>
</dbReference>
<gene>
    <name evidence="1" type="ORF">F1B92_07160</name>
</gene>
<dbReference type="InterPro" id="IPR000836">
    <property type="entry name" value="PRTase_dom"/>
</dbReference>
<dbReference type="Proteomes" id="UP000476338">
    <property type="component" value="Unassembled WGS sequence"/>
</dbReference>
<dbReference type="Gene3D" id="3.30.1310.20">
    <property type="entry name" value="PRTase-like"/>
    <property type="match status" value="1"/>
</dbReference>
<evidence type="ECO:0000313" key="1">
    <source>
        <dbReference type="EMBL" id="MSN96936.1"/>
    </source>
</evidence>
<dbReference type="CDD" id="cd06223">
    <property type="entry name" value="PRTases_typeI"/>
    <property type="match status" value="1"/>
</dbReference>
<protein>
    <submittedName>
        <fullName evidence="1">Sodium:proton antiporter</fullName>
    </submittedName>
</protein>
<accession>A0A6L5WIY0</accession>
<dbReference type="RefSeq" id="WP_154571190.1">
    <property type="nucleotide sequence ID" value="NZ_VWSJ01000028.1"/>
</dbReference>
<keyword evidence="2" id="KW-1185">Reference proteome</keyword>
<comment type="caution">
    <text evidence="1">The sequence shown here is derived from an EMBL/GenBank/DDBJ whole genome shotgun (WGS) entry which is preliminary data.</text>
</comment>
<dbReference type="AlphaFoldDB" id="A0A6L5WIY0"/>
<evidence type="ECO:0000313" key="2">
    <source>
        <dbReference type="Proteomes" id="UP000476338"/>
    </source>
</evidence>
<dbReference type="SUPFAM" id="SSF53271">
    <property type="entry name" value="PRTase-like"/>
    <property type="match status" value="1"/>
</dbReference>
<organism evidence="1 2">
    <name type="scientific">Campylobacter portucalensis</name>
    <dbReference type="NCBI Taxonomy" id="2608384"/>
    <lineage>
        <taxon>Bacteria</taxon>
        <taxon>Pseudomonadati</taxon>
        <taxon>Campylobacterota</taxon>
        <taxon>Epsilonproteobacteria</taxon>
        <taxon>Campylobacterales</taxon>
        <taxon>Campylobacteraceae</taxon>
        <taxon>Campylobacter</taxon>
    </lineage>
</organism>
<proteinExistence type="predicted"/>
<dbReference type="EMBL" id="VWSJ01000028">
    <property type="protein sequence ID" value="MSN96936.1"/>
    <property type="molecule type" value="Genomic_DNA"/>
</dbReference>
<dbReference type="InterPro" id="IPR029057">
    <property type="entry name" value="PRTase-like"/>
</dbReference>
<sequence>MISKSYLSFKNQLEAAKSLYEILPIIEISKTKPILVASSLESIFLVNEIAKILKLSYEILFTEKIYSPINQECLIAMVSETEEIVIIDELVNAFGISLDYVYGEGHRKYEEKILKNIYKYRKGMLIQNFKNKDVILIDKGCETGITVLTCIKSIMNLNPRSISYATPLIANDVALNLNSVIDQIYAVHKISNFVNVDFYYNEKLDLTPGKIISILEESPYYLPLQKEIEGEENAN</sequence>
<name>A0A6L5WIY0_9BACT</name>
<reference evidence="1 2" key="2">
    <citation type="submission" date="2020-03" db="EMBL/GenBank/DDBJ databases">
        <title>Campylobacter portucalensis sp. nov., a new species of Campylobacter isolated from the reproductive tract of bulls.</title>
        <authorList>
            <person name="Silva M.F."/>
            <person name="Pereira G."/>
            <person name="Carneiro C."/>
            <person name="Hemphill A."/>
            <person name="Mateus L."/>
            <person name="Lopes-Da-Costa L."/>
            <person name="Silva E."/>
        </authorList>
    </citation>
    <scope>NUCLEOTIDE SEQUENCE [LARGE SCALE GENOMIC DNA]</scope>
    <source>
        <strain evidence="1 2">FMV-PI01</strain>
    </source>
</reference>